<feature type="compositionally biased region" description="Polar residues" evidence="1">
    <location>
        <begin position="1"/>
        <end position="12"/>
    </location>
</feature>
<feature type="region of interest" description="Disordered" evidence="1">
    <location>
        <begin position="254"/>
        <end position="283"/>
    </location>
</feature>
<evidence type="ECO:0008006" key="4">
    <source>
        <dbReference type="Google" id="ProtNLM"/>
    </source>
</evidence>
<evidence type="ECO:0000256" key="1">
    <source>
        <dbReference type="SAM" id="MobiDB-lite"/>
    </source>
</evidence>
<dbReference type="EMBL" id="JAXOVC010000006">
    <property type="protein sequence ID" value="KAK4500534.1"/>
    <property type="molecule type" value="Genomic_DNA"/>
</dbReference>
<protein>
    <recommendedName>
        <fullName evidence="4">HMG box domain-containing protein</fullName>
    </recommendedName>
</protein>
<evidence type="ECO:0000313" key="2">
    <source>
        <dbReference type="EMBL" id="KAK4500534.1"/>
    </source>
</evidence>
<name>A0ABR0EGN3_ZASCE</name>
<feature type="compositionally biased region" description="Basic residues" evidence="1">
    <location>
        <begin position="15"/>
        <end position="33"/>
    </location>
</feature>
<gene>
    <name evidence="2" type="ORF">PRZ48_008723</name>
</gene>
<proteinExistence type="predicted"/>
<comment type="caution">
    <text evidence="2">The sequence shown here is derived from an EMBL/GenBank/DDBJ whole genome shotgun (WGS) entry which is preliminary data.</text>
</comment>
<organism evidence="2 3">
    <name type="scientific">Zasmidium cellare</name>
    <name type="common">Wine cellar mold</name>
    <name type="synonym">Racodium cellare</name>
    <dbReference type="NCBI Taxonomy" id="395010"/>
    <lineage>
        <taxon>Eukaryota</taxon>
        <taxon>Fungi</taxon>
        <taxon>Dikarya</taxon>
        <taxon>Ascomycota</taxon>
        <taxon>Pezizomycotina</taxon>
        <taxon>Dothideomycetes</taxon>
        <taxon>Dothideomycetidae</taxon>
        <taxon>Mycosphaerellales</taxon>
        <taxon>Mycosphaerellaceae</taxon>
        <taxon>Zasmidium</taxon>
    </lineage>
</organism>
<feature type="compositionally biased region" description="Basic and acidic residues" evidence="1">
    <location>
        <begin position="36"/>
        <end position="45"/>
    </location>
</feature>
<feature type="compositionally biased region" description="Basic and acidic residues" evidence="1">
    <location>
        <begin position="396"/>
        <end position="412"/>
    </location>
</feature>
<sequence>MIRTSLPPSLEQSKPKHKQKEVHPAHNRVKKLSGLRWDEPRERQILLDFSRSVGRDPSPTPSARNGTGQRSKWTKHRLSQLNNDAQPGAQQDTEEAPADTGTNDAAGDVPDHATPPAIGMTLTSNEDQDVATAALLFNRHDPDHPYCQVAVQQLVDQIFSDDHYDAAVAMRTARMTEKLIGYGLNASKTDVVTADLMESARHAKASRLGRGLVDERTLHAFLTDVKAGVLDPQVGDTLRKWQRDLEMQMNGVEYAEQPEPPPQQLASPESIRSSSRSANETCHPADVQQDAGIANFFDDADAGGDADVEPDSDVDDADPFVFDSRPHDDGETAYSQDDAADMFNMSGGLGDRSSPEPEPEPEPQSQPSMSRHTAMPDLSLPVRQKLPEVTVSPPTPREDPMQDEVQHDEGRLEPGFASSSRINPADRDPRSQQRRISQFSKRFPGPLQVFIFHAHQILGKKCTPKRSNADITARAEAIWSHLGEAKRQEWNRICVQLQSGDSGPLNSHFGAHLLERQGLLDQLTSPPEKIGPAAKSLEPEVKVDIQSRRSVTEPPVEDESVQVFDYSQPIVRGPARGRSGTSQASTSSSKSSKGRPWGKSKSKKRHHSQPPSGAPAKRQRPIPPASSKPITIRCDDESLNANRIAFIIGAPDSPLPQIEPADFVLLCQSTYGDALDPGRCGNLSRYVWSAQFKDPAMAKGLLEDGTALLHKSTLLPGEHFPQATKLLECSLAFNSVTQGELAYAVAAAFPRDPCNLFRLRNDRFVLVFSTPSGC</sequence>
<feature type="compositionally biased region" description="Polar residues" evidence="1">
    <location>
        <begin position="79"/>
        <end position="91"/>
    </location>
</feature>
<feature type="region of interest" description="Disordered" evidence="1">
    <location>
        <begin position="524"/>
        <end position="632"/>
    </location>
</feature>
<evidence type="ECO:0000313" key="3">
    <source>
        <dbReference type="Proteomes" id="UP001305779"/>
    </source>
</evidence>
<feature type="compositionally biased region" description="Basic and acidic residues" evidence="1">
    <location>
        <begin position="537"/>
        <end position="551"/>
    </location>
</feature>
<reference evidence="2 3" key="1">
    <citation type="journal article" date="2023" name="G3 (Bethesda)">
        <title>A chromosome-level genome assembly of Zasmidium syzygii isolated from banana leaves.</title>
        <authorList>
            <person name="van Westerhoven A.C."/>
            <person name="Mehrabi R."/>
            <person name="Talebi R."/>
            <person name="Steentjes M.B.F."/>
            <person name="Corcolon B."/>
            <person name="Chong P.A."/>
            <person name="Kema G.H.J."/>
            <person name="Seidl M.F."/>
        </authorList>
    </citation>
    <scope>NUCLEOTIDE SEQUENCE [LARGE SCALE GENOMIC DNA]</scope>
    <source>
        <strain evidence="2 3">P124</strain>
    </source>
</reference>
<keyword evidence="3" id="KW-1185">Reference proteome</keyword>
<feature type="compositionally biased region" description="Low complexity" evidence="1">
    <location>
        <begin position="264"/>
        <end position="277"/>
    </location>
</feature>
<dbReference type="Proteomes" id="UP001305779">
    <property type="component" value="Unassembled WGS sequence"/>
</dbReference>
<feature type="compositionally biased region" description="Basic residues" evidence="1">
    <location>
        <begin position="592"/>
        <end position="608"/>
    </location>
</feature>
<feature type="compositionally biased region" description="Acidic residues" evidence="1">
    <location>
        <begin position="298"/>
        <end position="318"/>
    </location>
</feature>
<feature type="compositionally biased region" description="Polar residues" evidence="1">
    <location>
        <begin position="61"/>
        <end position="71"/>
    </location>
</feature>
<feature type="compositionally biased region" description="Low complexity" evidence="1">
    <location>
        <begin position="576"/>
        <end position="591"/>
    </location>
</feature>
<feature type="region of interest" description="Disordered" evidence="1">
    <location>
        <begin position="1"/>
        <end position="117"/>
    </location>
</feature>
<accession>A0ABR0EGN3</accession>
<feature type="region of interest" description="Disordered" evidence="1">
    <location>
        <begin position="297"/>
        <end position="435"/>
    </location>
</feature>